<organism evidence="2 3">
    <name type="scientific">Phlebiopsis gigantea (strain 11061_1 CR5-6)</name>
    <name type="common">White-rot fungus</name>
    <name type="synonym">Peniophora gigantea</name>
    <dbReference type="NCBI Taxonomy" id="745531"/>
    <lineage>
        <taxon>Eukaryota</taxon>
        <taxon>Fungi</taxon>
        <taxon>Dikarya</taxon>
        <taxon>Basidiomycota</taxon>
        <taxon>Agaricomycotina</taxon>
        <taxon>Agaricomycetes</taxon>
        <taxon>Polyporales</taxon>
        <taxon>Phanerochaetaceae</taxon>
        <taxon>Phlebiopsis</taxon>
    </lineage>
</organism>
<dbReference type="GO" id="GO:0005737">
    <property type="term" value="C:cytoplasm"/>
    <property type="evidence" value="ECO:0007669"/>
    <property type="project" value="TreeGrafter"/>
</dbReference>
<dbReference type="SUPFAM" id="SSF51735">
    <property type="entry name" value="NAD(P)-binding Rossmann-fold domains"/>
    <property type="match status" value="1"/>
</dbReference>
<dbReference type="Proteomes" id="UP000053257">
    <property type="component" value="Unassembled WGS sequence"/>
</dbReference>
<keyword evidence="3" id="KW-1185">Reference proteome</keyword>
<proteinExistence type="predicted"/>
<feature type="domain" description="NmrA-like" evidence="1">
    <location>
        <begin position="6"/>
        <end position="85"/>
    </location>
</feature>
<dbReference type="PANTHER" id="PTHR48079:SF6">
    <property type="entry name" value="NAD(P)-BINDING DOMAIN-CONTAINING PROTEIN-RELATED"/>
    <property type="match status" value="1"/>
</dbReference>
<dbReference type="GO" id="GO:0004029">
    <property type="term" value="F:aldehyde dehydrogenase (NAD+) activity"/>
    <property type="evidence" value="ECO:0007669"/>
    <property type="project" value="TreeGrafter"/>
</dbReference>
<dbReference type="InterPro" id="IPR036291">
    <property type="entry name" value="NAD(P)-bd_dom_sf"/>
</dbReference>
<dbReference type="EMBL" id="KN840454">
    <property type="protein sequence ID" value="KIP10517.1"/>
    <property type="molecule type" value="Genomic_DNA"/>
</dbReference>
<dbReference type="PANTHER" id="PTHR48079">
    <property type="entry name" value="PROTEIN YEEZ"/>
    <property type="match status" value="1"/>
</dbReference>
<reference evidence="2 3" key="1">
    <citation type="journal article" date="2014" name="PLoS Genet.">
        <title>Analysis of the Phlebiopsis gigantea genome, transcriptome and secretome provides insight into its pioneer colonization strategies of wood.</title>
        <authorList>
            <person name="Hori C."/>
            <person name="Ishida T."/>
            <person name="Igarashi K."/>
            <person name="Samejima M."/>
            <person name="Suzuki H."/>
            <person name="Master E."/>
            <person name="Ferreira P."/>
            <person name="Ruiz-Duenas F.J."/>
            <person name="Held B."/>
            <person name="Canessa P."/>
            <person name="Larrondo L.F."/>
            <person name="Schmoll M."/>
            <person name="Druzhinina I.S."/>
            <person name="Kubicek C.P."/>
            <person name="Gaskell J.A."/>
            <person name="Kersten P."/>
            <person name="St John F."/>
            <person name="Glasner J."/>
            <person name="Sabat G."/>
            <person name="Splinter BonDurant S."/>
            <person name="Syed K."/>
            <person name="Yadav J."/>
            <person name="Mgbeahuruike A.C."/>
            <person name="Kovalchuk A."/>
            <person name="Asiegbu F.O."/>
            <person name="Lackner G."/>
            <person name="Hoffmeister D."/>
            <person name="Rencoret J."/>
            <person name="Gutierrez A."/>
            <person name="Sun H."/>
            <person name="Lindquist E."/>
            <person name="Barry K."/>
            <person name="Riley R."/>
            <person name="Grigoriev I.V."/>
            <person name="Henrissat B."/>
            <person name="Kues U."/>
            <person name="Berka R.M."/>
            <person name="Martinez A.T."/>
            <person name="Covert S.F."/>
            <person name="Blanchette R.A."/>
            <person name="Cullen D."/>
        </authorList>
    </citation>
    <scope>NUCLEOTIDE SEQUENCE [LARGE SCALE GENOMIC DNA]</scope>
    <source>
        <strain evidence="2 3">11061_1 CR5-6</strain>
    </source>
</reference>
<dbReference type="InterPro" id="IPR008030">
    <property type="entry name" value="NmrA-like"/>
</dbReference>
<gene>
    <name evidence="2" type="ORF">PHLGIDRAFT_232441</name>
</gene>
<sequence>MSAQKTPVFFLGATGYLGGSVLARLLEHPAASSYEITALVRSQEKAKKLEPFGVKTAIGTIQDLDLLEKLASEAHIVFSIINADDDPHIQAILRGLKKRHATGDLPILIHTSGTGVFLSHANGLHGDAVVFDDNKPEQFEALPHEALHRSVDELVIAADKEGYAKTYIILPSTIFGTPSNALTKAGIQNTHSIQLPFLIKASIGRGQGGVVGKGAAKWNYVSNADTAELFVAVFNGVTTPNNTVPHGREGLFIGENGVFAWSEVGNAIAKALYEAGKGKSPEATTFTSEELTKYFGSEFVGNLIAGSNCIGLATRSKALGWTPKNTKEDLIASVKVEVDAILKEQASQ</sequence>
<evidence type="ECO:0000313" key="3">
    <source>
        <dbReference type="Proteomes" id="UP000053257"/>
    </source>
</evidence>
<accession>A0A0C3SC14</accession>
<name>A0A0C3SC14_PHLG1</name>
<dbReference type="HOGENOM" id="CLU_007383_12_1_1"/>
<evidence type="ECO:0000313" key="2">
    <source>
        <dbReference type="EMBL" id="KIP10517.1"/>
    </source>
</evidence>
<dbReference type="InterPro" id="IPR051783">
    <property type="entry name" value="NAD(P)-dependent_oxidoreduct"/>
</dbReference>
<dbReference type="STRING" id="745531.A0A0C3SC14"/>
<protein>
    <recommendedName>
        <fullName evidence="1">NmrA-like domain-containing protein</fullName>
    </recommendedName>
</protein>
<dbReference type="OrthoDB" id="10262413at2759"/>
<dbReference type="Pfam" id="PF05368">
    <property type="entry name" value="NmrA"/>
    <property type="match status" value="1"/>
</dbReference>
<dbReference type="Gene3D" id="3.40.50.720">
    <property type="entry name" value="NAD(P)-binding Rossmann-like Domain"/>
    <property type="match status" value="1"/>
</dbReference>
<dbReference type="AlphaFoldDB" id="A0A0C3SC14"/>
<evidence type="ECO:0000259" key="1">
    <source>
        <dbReference type="Pfam" id="PF05368"/>
    </source>
</evidence>